<evidence type="ECO:0000313" key="2">
    <source>
        <dbReference type="Proteomes" id="UP000648187"/>
    </source>
</evidence>
<sequence length="452" mass="49867">MGDTDEVRAMFCPRECRVLPYGEVEIRVVLEARRVCGRRVFVFRGRVLRALAPLYLLVDAAVAGVKVSCEVPLGGAPEPDSFVVIPRMQKEECTPSHAKPSTPAEIFAAEDRKRQAVRESTCRCPFEMVYNPPARTLAPPGDGEEQLPVEIVWTPPPLTRVCPCERCAGPRAAPRGPICLQYCGLPLRTVRTRTVLLRNESVVTARWSTAVRRWPRQRCRTLATEEWAAGAGAAGVALQCAPARGVLAAHARASLRLSVYADCWGLYHDQLLILIDDVEPIVLDVWIEAVGPPLQLAINAITRPEQSLDVAPTMWMSASDARRKLRGRNVSRAPLLVHAYTAASYEYPQDELPFRLYIRYYDVPPRTCACVTAFQTEEGGDVEEADTGLELYLAPDCGPQTDAYYAVSPEVCTVQAGECADWQLRLVAPQHGGERAPDVCLLLRLQPLQAVG</sequence>
<proteinExistence type="predicted"/>
<dbReference type="PANTHER" id="PTHR46348">
    <property type="entry name" value="DELETED IN LUNG AND ESOPHAGEAL CANCER PROTEIN 1"/>
    <property type="match status" value="1"/>
</dbReference>
<dbReference type="EMBL" id="JACKWZ010000490">
    <property type="protein sequence ID" value="KAF9407257.1"/>
    <property type="molecule type" value="Genomic_DNA"/>
</dbReference>
<dbReference type="GO" id="GO:0015631">
    <property type="term" value="F:tubulin binding"/>
    <property type="evidence" value="ECO:0007669"/>
    <property type="project" value="TreeGrafter"/>
</dbReference>
<accession>A0A835G664</accession>
<dbReference type="AlphaFoldDB" id="A0A835G664"/>
<evidence type="ECO:0000313" key="1">
    <source>
        <dbReference type="EMBL" id="KAF9407257.1"/>
    </source>
</evidence>
<dbReference type="GO" id="GO:0005737">
    <property type="term" value="C:cytoplasm"/>
    <property type="evidence" value="ECO:0007669"/>
    <property type="project" value="TreeGrafter"/>
</dbReference>
<gene>
    <name evidence="1" type="ORF">HW555_012661</name>
</gene>
<comment type="caution">
    <text evidence="1">The sequence shown here is derived from an EMBL/GenBank/DDBJ whole genome shotgun (WGS) entry which is preliminary data.</text>
</comment>
<organism evidence="1 2">
    <name type="scientific">Spodoptera exigua</name>
    <name type="common">Beet armyworm</name>
    <name type="synonym">Noctua fulgens</name>
    <dbReference type="NCBI Taxonomy" id="7107"/>
    <lineage>
        <taxon>Eukaryota</taxon>
        <taxon>Metazoa</taxon>
        <taxon>Ecdysozoa</taxon>
        <taxon>Arthropoda</taxon>
        <taxon>Hexapoda</taxon>
        <taxon>Insecta</taxon>
        <taxon>Pterygota</taxon>
        <taxon>Neoptera</taxon>
        <taxon>Endopterygota</taxon>
        <taxon>Lepidoptera</taxon>
        <taxon>Glossata</taxon>
        <taxon>Ditrysia</taxon>
        <taxon>Noctuoidea</taxon>
        <taxon>Noctuidae</taxon>
        <taxon>Amphipyrinae</taxon>
        <taxon>Spodoptera</taxon>
    </lineage>
</organism>
<dbReference type="PANTHER" id="PTHR46348:SF1">
    <property type="entry name" value="DELETED IN LUNG AND ESOPHAGEAL CANCER PROTEIN 1"/>
    <property type="match status" value="1"/>
</dbReference>
<name>A0A835G664_SPOEX</name>
<reference evidence="1" key="1">
    <citation type="submission" date="2020-08" db="EMBL/GenBank/DDBJ databases">
        <title>Spodoptera exigua strain:BAW_Kor-Di-RS1 Genome sequencing and assembly.</title>
        <authorList>
            <person name="Kim J."/>
            <person name="Nam H.Y."/>
            <person name="Kwon M."/>
            <person name="Choi J.H."/>
            <person name="Cho S.R."/>
            <person name="Kim G.-H."/>
        </authorList>
    </citation>
    <scope>NUCLEOTIDE SEQUENCE</scope>
    <source>
        <strain evidence="1">BAW_Kor-Di-RS1</strain>
        <tissue evidence="1">Whole-body</tissue>
    </source>
</reference>
<dbReference type="GO" id="GO:0005929">
    <property type="term" value="C:cilium"/>
    <property type="evidence" value="ECO:0007669"/>
    <property type="project" value="TreeGrafter"/>
</dbReference>
<dbReference type="Gene3D" id="2.60.40.10">
    <property type="entry name" value="Immunoglobulins"/>
    <property type="match status" value="1"/>
</dbReference>
<dbReference type="GO" id="GO:0008285">
    <property type="term" value="P:negative regulation of cell population proliferation"/>
    <property type="evidence" value="ECO:0007669"/>
    <property type="project" value="InterPro"/>
</dbReference>
<dbReference type="Proteomes" id="UP000648187">
    <property type="component" value="Unassembled WGS sequence"/>
</dbReference>
<dbReference type="InterPro" id="IPR013783">
    <property type="entry name" value="Ig-like_fold"/>
</dbReference>
<dbReference type="InterPro" id="IPR033304">
    <property type="entry name" value="DLEC1"/>
</dbReference>
<keyword evidence="2" id="KW-1185">Reference proteome</keyword>
<protein>
    <submittedName>
        <fullName evidence="1">Uncharacterized protein</fullName>
    </submittedName>
</protein>